<sequence length="258" mass="27494">MITTAVEYKDIVAHSAVCCPDNTLGGFHYNFWETKSDYVSYIKTTDPQGHSARVSLYVPPRCVAASVCAIPPTVTLDVVFNSEIVAKKHRRQDESVDPISPVGIVTRPWDASNNVLFANEVQYSYTVFHGTYTCFEDCYNYASYSYHNTDPNSSASSVDKDLNDSTADHDPQPTKCSASPTDSGPSETSTPESPSFGTGGLGYNNTTATGLGHSTAGAPGGTGTGAPLPSMSEFPGAATMTVSSSLWQLFLFAIVAIL</sequence>
<proteinExistence type="predicted"/>
<dbReference type="AlphaFoldDB" id="A0A9W8XJV6"/>
<evidence type="ECO:0000313" key="3">
    <source>
        <dbReference type="Proteomes" id="UP001140513"/>
    </source>
</evidence>
<dbReference type="EMBL" id="JAPEUX010000005">
    <property type="protein sequence ID" value="KAJ4351468.1"/>
    <property type="molecule type" value="Genomic_DNA"/>
</dbReference>
<evidence type="ECO:0000313" key="2">
    <source>
        <dbReference type="EMBL" id="KAJ4351468.1"/>
    </source>
</evidence>
<dbReference type="Proteomes" id="UP001140513">
    <property type="component" value="Unassembled WGS sequence"/>
</dbReference>
<name>A0A9W8XJV6_9PLEO</name>
<feature type="region of interest" description="Disordered" evidence="1">
    <location>
        <begin position="150"/>
        <end position="228"/>
    </location>
</feature>
<dbReference type="GeneID" id="80910341"/>
<dbReference type="RefSeq" id="XP_056069824.1">
    <property type="nucleotide sequence ID" value="XM_056215577.1"/>
</dbReference>
<dbReference type="OrthoDB" id="4588275at2759"/>
<gene>
    <name evidence="2" type="ORF">N0V89_006811</name>
</gene>
<feature type="compositionally biased region" description="Basic and acidic residues" evidence="1">
    <location>
        <begin position="158"/>
        <end position="172"/>
    </location>
</feature>
<protein>
    <submittedName>
        <fullName evidence="2">Uncharacterized protein</fullName>
    </submittedName>
</protein>
<organism evidence="2 3">
    <name type="scientific">Didymosphaeria variabile</name>
    <dbReference type="NCBI Taxonomy" id="1932322"/>
    <lineage>
        <taxon>Eukaryota</taxon>
        <taxon>Fungi</taxon>
        <taxon>Dikarya</taxon>
        <taxon>Ascomycota</taxon>
        <taxon>Pezizomycotina</taxon>
        <taxon>Dothideomycetes</taxon>
        <taxon>Pleosporomycetidae</taxon>
        <taxon>Pleosporales</taxon>
        <taxon>Massarineae</taxon>
        <taxon>Didymosphaeriaceae</taxon>
        <taxon>Didymosphaeria</taxon>
    </lineage>
</organism>
<evidence type="ECO:0000256" key="1">
    <source>
        <dbReference type="SAM" id="MobiDB-lite"/>
    </source>
</evidence>
<accession>A0A9W8XJV6</accession>
<reference evidence="2" key="1">
    <citation type="submission" date="2022-10" db="EMBL/GenBank/DDBJ databases">
        <title>Tapping the CABI collections for fungal endophytes: first genome assemblies for Collariella, Neodidymelliopsis, Ascochyta clinopodiicola, Didymella pomorum, Didymosphaeria variabile, Neocosmospora piperis and Neocucurbitaria cava.</title>
        <authorList>
            <person name="Hill R."/>
        </authorList>
    </citation>
    <scope>NUCLEOTIDE SEQUENCE</scope>
    <source>
        <strain evidence="2">IMI 356815</strain>
    </source>
</reference>
<feature type="compositionally biased region" description="Low complexity" evidence="1">
    <location>
        <begin position="179"/>
        <end position="196"/>
    </location>
</feature>
<comment type="caution">
    <text evidence="2">The sequence shown here is derived from an EMBL/GenBank/DDBJ whole genome shotgun (WGS) entry which is preliminary data.</text>
</comment>
<keyword evidence="3" id="KW-1185">Reference proteome</keyword>